<evidence type="ECO:0000313" key="7">
    <source>
        <dbReference type="EMBL" id="CAD7281901.1"/>
    </source>
</evidence>
<dbReference type="GO" id="GO:0032502">
    <property type="term" value="P:developmental process"/>
    <property type="evidence" value="ECO:0007669"/>
    <property type="project" value="TreeGrafter"/>
</dbReference>
<dbReference type="CDD" id="cd11417">
    <property type="entry name" value="bHLH_TS_PTF1A"/>
    <property type="match status" value="1"/>
</dbReference>
<dbReference type="InterPro" id="IPR011598">
    <property type="entry name" value="bHLH_dom"/>
</dbReference>
<keyword evidence="2" id="KW-0238">DNA-binding</keyword>
<evidence type="ECO:0000256" key="5">
    <source>
        <dbReference type="SAM" id="MobiDB-lite"/>
    </source>
</evidence>
<keyword evidence="8" id="KW-1185">Reference proteome</keyword>
<keyword evidence="3" id="KW-0804">Transcription</keyword>
<dbReference type="PANTHER" id="PTHR23349">
    <property type="entry name" value="BASIC HELIX-LOOP-HELIX TRANSCRIPTION FACTOR, TWIST"/>
    <property type="match status" value="1"/>
</dbReference>
<evidence type="ECO:0000256" key="1">
    <source>
        <dbReference type="ARBA" id="ARBA00023015"/>
    </source>
</evidence>
<proteinExistence type="predicted"/>
<feature type="compositionally biased region" description="Basic residues" evidence="5">
    <location>
        <begin position="281"/>
        <end position="294"/>
    </location>
</feature>
<dbReference type="EMBL" id="OA885309">
    <property type="protein sequence ID" value="CAD7281901.1"/>
    <property type="molecule type" value="Genomic_DNA"/>
</dbReference>
<keyword evidence="4" id="KW-0539">Nucleus</keyword>
<dbReference type="GO" id="GO:0046983">
    <property type="term" value="F:protein dimerization activity"/>
    <property type="evidence" value="ECO:0007669"/>
    <property type="project" value="InterPro"/>
</dbReference>
<dbReference type="PROSITE" id="PS50888">
    <property type="entry name" value="BHLH"/>
    <property type="match status" value="1"/>
</dbReference>
<dbReference type="SUPFAM" id="SSF47459">
    <property type="entry name" value="HLH, helix-loop-helix DNA-binding domain"/>
    <property type="match status" value="1"/>
</dbReference>
<sequence>MLRPPTQQASNHSQERTSRSLLSLDDPSNEGGATAALQTRLPEWRSAVNSHSCSRGIDREKSLCVDSKMYTGHHHTELAQTCYDLDTINRQFVDYHAMDYIDPQCYYSPVMPAAAPQTYTPLSAPLGPPPQTQTPTMQQMTILGNKPLINGQTQLTNLPSMTRKRKKKRFAQQAVHQRQAANMRERKRMQSINDAFKGLREHIPTLPYEKRLSKVDTLKLAIGYINFLAELVENDRYPPEANPTHQEPVKKVIIQCHRGQCGAFGGHSLSWRSDKENNGHGTRRRGRQRGCRAHAPHSFACSPGRVTDDDLSSSVANIPGAKKECMV</sequence>
<evidence type="ECO:0000256" key="4">
    <source>
        <dbReference type="ARBA" id="ARBA00023242"/>
    </source>
</evidence>
<dbReference type="SMART" id="SM00353">
    <property type="entry name" value="HLH"/>
    <property type="match status" value="1"/>
</dbReference>
<evidence type="ECO:0000313" key="8">
    <source>
        <dbReference type="Proteomes" id="UP000678499"/>
    </source>
</evidence>
<reference evidence="7" key="1">
    <citation type="submission" date="2020-11" db="EMBL/GenBank/DDBJ databases">
        <authorList>
            <person name="Tran Van P."/>
        </authorList>
    </citation>
    <scope>NUCLEOTIDE SEQUENCE</scope>
</reference>
<keyword evidence="1" id="KW-0805">Transcription regulation</keyword>
<organism evidence="7">
    <name type="scientific">Notodromas monacha</name>
    <dbReference type="NCBI Taxonomy" id="399045"/>
    <lineage>
        <taxon>Eukaryota</taxon>
        <taxon>Metazoa</taxon>
        <taxon>Ecdysozoa</taxon>
        <taxon>Arthropoda</taxon>
        <taxon>Crustacea</taxon>
        <taxon>Oligostraca</taxon>
        <taxon>Ostracoda</taxon>
        <taxon>Podocopa</taxon>
        <taxon>Podocopida</taxon>
        <taxon>Cypridocopina</taxon>
        <taxon>Cypridoidea</taxon>
        <taxon>Cyprididae</taxon>
        <taxon>Notodromas</taxon>
    </lineage>
</organism>
<dbReference type="InterPro" id="IPR050283">
    <property type="entry name" value="E-box_TF_Regulators"/>
</dbReference>
<feature type="region of interest" description="Disordered" evidence="5">
    <location>
        <begin position="267"/>
        <end position="294"/>
    </location>
</feature>
<evidence type="ECO:0000256" key="2">
    <source>
        <dbReference type="ARBA" id="ARBA00023125"/>
    </source>
</evidence>
<dbReference type="GO" id="GO:0000981">
    <property type="term" value="F:DNA-binding transcription factor activity, RNA polymerase II-specific"/>
    <property type="evidence" value="ECO:0007669"/>
    <property type="project" value="TreeGrafter"/>
</dbReference>
<dbReference type="PANTHER" id="PTHR23349:SF112">
    <property type="entry name" value="48 RELATED 1, ISOFORM B"/>
    <property type="match status" value="1"/>
</dbReference>
<gene>
    <name evidence="7" type="ORF">NMOB1V02_LOCUS9536</name>
</gene>
<accession>A0A7R9GGT2</accession>
<dbReference type="AlphaFoldDB" id="A0A7R9GGT2"/>
<feature type="region of interest" description="Disordered" evidence="5">
    <location>
        <begin position="1"/>
        <end position="33"/>
    </location>
</feature>
<dbReference type="Proteomes" id="UP000678499">
    <property type="component" value="Unassembled WGS sequence"/>
</dbReference>
<dbReference type="Gene3D" id="4.10.280.10">
    <property type="entry name" value="Helix-loop-helix DNA-binding domain"/>
    <property type="match status" value="1"/>
</dbReference>
<feature type="domain" description="BHLH" evidence="6">
    <location>
        <begin position="176"/>
        <end position="228"/>
    </location>
</feature>
<dbReference type="FunFam" id="4.10.280.10:FF:000035">
    <property type="entry name" value="Pancreas-specific transcription factor 1a"/>
    <property type="match status" value="1"/>
</dbReference>
<evidence type="ECO:0000259" key="6">
    <source>
        <dbReference type="PROSITE" id="PS50888"/>
    </source>
</evidence>
<dbReference type="InterPro" id="IPR036638">
    <property type="entry name" value="HLH_DNA-bd_sf"/>
</dbReference>
<dbReference type="EMBL" id="CAJPEX010003272">
    <property type="protein sequence ID" value="CAG0922053.1"/>
    <property type="molecule type" value="Genomic_DNA"/>
</dbReference>
<protein>
    <recommendedName>
        <fullName evidence="6">BHLH domain-containing protein</fullName>
    </recommendedName>
</protein>
<dbReference type="OrthoDB" id="10048995at2759"/>
<evidence type="ECO:0000256" key="3">
    <source>
        <dbReference type="ARBA" id="ARBA00023163"/>
    </source>
</evidence>
<name>A0A7R9GGT2_9CRUS</name>
<feature type="compositionally biased region" description="Polar residues" evidence="5">
    <location>
        <begin position="1"/>
        <end position="12"/>
    </location>
</feature>
<dbReference type="GO" id="GO:0000977">
    <property type="term" value="F:RNA polymerase II transcription regulatory region sequence-specific DNA binding"/>
    <property type="evidence" value="ECO:0007669"/>
    <property type="project" value="TreeGrafter"/>
</dbReference>
<dbReference type="Pfam" id="PF00010">
    <property type="entry name" value="HLH"/>
    <property type="match status" value="1"/>
</dbReference>